<dbReference type="EMBL" id="HBHX01022385">
    <property type="protein sequence ID" value="CAE0111786.1"/>
    <property type="molecule type" value="Transcribed_RNA"/>
</dbReference>
<organism evidence="1">
    <name type="scientific">Haptolina ericina</name>
    <dbReference type="NCBI Taxonomy" id="156174"/>
    <lineage>
        <taxon>Eukaryota</taxon>
        <taxon>Haptista</taxon>
        <taxon>Haptophyta</taxon>
        <taxon>Prymnesiophyceae</taxon>
        <taxon>Prymnesiales</taxon>
        <taxon>Prymnesiaceae</taxon>
        <taxon>Haptolina</taxon>
    </lineage>
</organism>
<sequence>MGHNLSSVRICGDACAPGAWRSNAMAVTTWNPSLVYYVHHLPFDAALLANGINPRSNVSTWPRMRRYLDGSLYFATADGMIREQRAHHFAPPLWHRWLDHFAKQLRHVVLSSQDVDTIGRLVEQALVN</sequence>
<evidence type="ECO:0000313" key="1">
    <source>
        <dbReference type="EMBL" id="CAE0111786.1"/>
    </source>
</evidence>
<reference evidence="1" key="1">
    <citation type="submission" date="2021-01" db="EMBL/GenBank/DDBJ databases">
        <authorList>
            <person name="Corre E."/>
            <person name="Pelletier E."/>
            <person name="Niang G."/>
            <person name="Scheremetjew M."/>
            <person name="Finn R."/>
            <person name="Kale V."/>
            <person name="Holt S."/>
            <person name="Cochrane G."/>
            <person name="Meng A."/>
            <person name="Brown T."/>
            <person name="Cohen L."/>
        </authorList>
    </citation>
    <scope>NUCLEOTIDE SEQUENCE</scope>
    <source>
        <strain evidence="1">CCMP281</strain>
    </source>
</reference>
<dbReference type="AlphaFoldDB" id="A0A7S3AQC1"/>
<protein>
    <submittedName>
        <fullName evidence="1">Uncharacterized protein</fullName>
    </submittedName>
</protein>
<gene>
    <name evidence="1" type="ORF">HERI1096_LOCUS12446</name>
</gene>
<name>A0A7S3AQC1_9EUKA</name>
<proteinExistence type="predicted"/>
<accession>A0A7S3AQC1</accession>